<feature type="compositionally biased region" description="Polar residues" evidence="5">
    <location>
        <begin position="47"/>
        <end position="56"/>
    </location>
</feature>
<keyword evidence="4" id="KW-0472">Membrane</keyword>
<proteinExistence type="predicted"/>
<keyword evidence="3" id="KW-1003">Cell membrane</keyword>
<dbReference type="SUPFAM" id="SSF53850">
    <property type="entry name" value="Periplasmic binding protein-like II"/>
    <property type="match status" value="1"/>
</dbReference>
<comment type="caution">
    <text evidence="8">The sequence shown here is derived from an EMBL/GenBank/DDBJ whole genome shotgun (WGS) entry which is preliminary data.</text>
</comment>
<organism evidence="8 9">
    <name type="scientific">Gracilibacillus halophilus YIM-C55.5</name>
    <dbReference type="NCBI Taxonomy" id="1308866"/>
    <lineage>
        <taxon>Bacteria</taxon>
        <taxon>Bacillati</taxon>
        <taxon>Bacillota</taxon>
        <taxon>Bacilli</taxon>
        <taxon>Bacillales</taxon>
        <taxon>Bacillaceae</taxon>
        <taxon>Gracilibacillus</taxon>
    </lineage>
</organism>
<evidence type="ECO:0000313" key="8">
    <source>
        <dbReference type="EMBL" id="ENH96515.1"/>
    </source>
</evidence>
<feature type="compositionally biased region" description="Low complexity" evidence="5">
    <location>
        <begin position="27"/>
        <end position="37"/>
    </location>
</feature>
<evidence type="ECO:0000256" key="3">
    <source>
        <dbReference type="ARBA" id="ARBA00022475"/>
    </source>
</evidence>
<protein>
    <submittedName>
        <fullName evidence="8">Glycine betaine ABC transporter substrate-binding protein</fullName>
    </submittedName>
</protein>
<dbReference type="STRING" id="1308866.J416_10476"/>
<comment type="subcellular location">
    <subcellularLocation>
        <location evidence="1">Cell membrane</location>
    </subcellularLocation>
</comment>
<dbReference type="eggNOG" id="COG2113">
    <property type="taxonomic scope" value="Bacteria"/>
</dbReference>
<dbReference type="Gene3D" id="3.40.190.100">
    <property type="entry name" value="Glycine betaine-binding periplasmic protein, domain 2"/>
    <property type="match status" value="1"/>
</dbReference>
<dbReference type="RefSeq" id="WP_003469995.1">
    <property type="nucleotide sequence ID" value="NZ_APML01000041.1"/>
</dbReference>
<evidence type="ECO:0000256" key="1">
    <source>
        <dbReference type="ARBA" id="ARBA00004236"/>
    </source>
</evidence>
<gene>
    <name evidence="8" type="ORF">J416_10476</name>
</gene>
<feature type="chain" id="PRO_5039046255" evidence="6">
    <location>
        <begin position="20"/>
        <end position="300"/>
    </location>
</feature>
<dbReference type="GO" id="GO:0015226">
    <property type="term" value="F:carnitine transmembrane transporter activity"/>
    <property type="evidence" value="ECO:0007669"/>
    <property type="project" value="TreeGrafter"/>
</dbReference>
<evidence type="ECO:0000259" key="7">
    <source>
        <dbReference type="Pfam" id="PF04069"/>
    </source>
</evidence>
<dbReference type="OrthoDB" id="9787902at2"/>
<dbReference type="AlphaFoldDB" id="N4WPY8"/>
<dbReference type="GO" id="GO:0031460">
    <property type="term" value="P:glycine betaine transport"/>
    <property type="evidence" value="ECO:0007669"/>
    <property type="project" value="TreeGrafter"/>
</dbReference>
<evidence type="ECO:0000256" key="2">
    <source>
        <dbReference type="ARBA" id="ARBA00022448"/>
    </source>
</evidence>
<dbReference type="PATRIC" id="fig|1308866.3.peg.2123"/>
<feature type="signal peptide" evidence="6">
    <location>
        <begin position="1"/>
        <end position="19"/>
    </location>
</feature>
<dbReference type="InterPro" id="IPR007210">
    <property type="entry name" value="ABC_Gly_betaine_transp_sub-bd"/>
</dbReference>
<evidence type="ECO:0000256" key="5">
    <source>
        <dbReference type="SAM" id="MobiDB-lite"/>
    </source>
</evidence>
<keyword evidence="9" id="KW-1185">Reference proteome</keyword>
<keyword evidence="6" id="KW-0732">Signal</keyword>
<dbReference type="PANTHER" id="PTHR47737">
    <property type="entry name" value="GLYCINE BETAINE/PROLINE BETAINE TRANSPORT SYSTEM PERMEASE PROTEIN PROW"/>
    <property type="match status" value="1"/>
</dbReference>
<feature type="region of interest" description="Disordered" evidence="5">
    <location>
        <begin position="24"/>
        <end position="56"/>
    </location>
</feature>
<accession>N4WPY8</accession>
<evidence type="ECO:0000256" key="6">
    <source>
        <dbReference type="SAM" id="SignalP"/>
    </source>
</evidence>
<dbReference type="CDD" id="cd13639">
    <property type="entry name" value="PBP2_OpuAC_like"/>
    <property type="match status" value="1"/>
</dbReference>
<dbReference type="Pfam" id="PF04069">
    <property type="entry name" value="OpuAC"/>
    <property type="match status" value="1"/>
</dbReference>
<dbReference type="PROSITE" id="PS51257">
    <property type="entry name" value="PROKAR_LIPOPROTEIN"/>
    <property type="match status" value="1"/>
</dbReference>
<keyword evidence="2" id="KW-0813">Transport</keyword>
<dbReference type="GO" id="GO:0015871">
    <property type="term" value="P:choline transport"/>
    <property type="evidence" value="ECO:0007669"/>
    <property type="project" value="TreeGrafter"/>
</dbReference>
<dbReference type="GO" id="GO:0043190">
    <property type="term" value="C:ATP-binding cassette (ABC) transporter complex"/>
    <property type="evidence" value="ECO:0007669"/>
    <property type="project" value="InterPro"/>
</dbReference>
<evidence type="ECO:0000313" key="9">
    <source>
        <dbReference type="Proteomes" id="UP000012283"/>
    </source>
</evidence>
<dbReference type="Proteomes" id="UP000012283">
    <property type="component" value="Unassembled WGS sequence"/>
</dbReference>
<name>N4WPY8_9BACI</name>
<reference evidence="8 9" key="1">
    <citation type="submission" date="2013-03" db="EMBL/GenBank/DDBJ databases">
        <title>Draft genome sequence of Gracibacillus halophilus YIM-C55.5, a moderately halophilic and thermophilic organism from the Xiaochaidamu salt lake.</title>
        <authorList>
            <person name="Sugumar T."/>
            <person name="Polireddy D.R."/>
            <person name="Antony A."/>
            <person name="Madhava Y.R."/>
            <person name="Sivakumar N."/>
        </authorList>
    </citation>
    <scope>NUCLEOTIDE SEQUENCE [LARGE SCALE GENOMIC DNA]</scope>
    <source>
        <strain evidence="8 9">YIM-C55.5</strain>
    </source>
</reference>
<dbReference type="EMBL" id="APML01000041">
    <property type="protein sequence ID" value="ENH96515.1"/>
    <property type="molecule type" value="Genomic_DNA"/>
</dbReference>
<sequence length="300" mass="34236">MKKLLLLMVSSFAMVLLVACGNEQPSTNDNEQNNEGTTNEEKGTITFGQTPWSSTAPPTQIAKQILEEQGYTVEIEKISQPMIWEGMANQEIDFFMDAWLPYTEAARWEKFKDDLTKVTTSYENAKLGWVVPSYVEENTIKDIKQNPEKYDNQVVSIAEGAGIVDLSKDLMEGFNMRESGIELSTSSEGAMISVVEEKISNQEPVLFTAWRPHSIFARHDLKFLEGQNEYFKADNVYVLSYNGIEEEYPEAYQILSNWGISIDALEDMIYKNEENGTSFEKLASQWIEEHQDKVNQMIEN</sequence>
<evidence type="ECO:0000256" key="4">
    <source>
        <dbReference type="ARBA" id="ARBA00023136"/>
    </source>
</evidence>
<dbReference type="Gene3D" id="3.40.190.10">
    <property type="entry name" value="Periplasmic binding protein-like II"/>
    <property type="match status" value="1"/>
</dbReference>
<feature type="domain" description="ABC-type glycine betaine transport system substrate-binding" evidence="7">
    <location>
        <begin position="44"/>
        <end position="289"/>
    </location>
</feature>
<dbReference type="PANTHER" id="PTHR47737:SF1">
    <property type="entry name" value="GLYCINE BETAINE_PROLINE BETAINE TRANSPORT SYSTEM PERMEASE PROTEIN PROW"/>
    <property type="match status" value="1"/>
</dbReference>
<dbReference type="GO" id="GO:0005275">
    <property type="term" value="F:amine transmembrane transporter activity"/>
    <property type="evidence" value="ECO:0007669"/>
    <property type="project" value="TreeGrafter"/>
</dbReference>